<dbReference type="PATRIC" id="fig|1001583.3.peg.2140"/>
<evidence type="ECO:0000313" key="2">
    <source>
        <dbReference type="Proteomes" id="UP000012042"/>
    </source>
</evidence>
<reference evidence="1 2" key="1">
    <citation type="journal article" date="2013" name="PLoS ONE">
        <title>Genomic Analysis by Deep Sequencing of the Probiotic Lactobacillus brevis KB290 Harboring Nine Plasmids Reveals Genomic Stability.</title>
        <authorList>
            <person name="Fukao M."/>
            <person name="Oshima K."/>
            <person name="Morita H."/>
            <person name="Toh H."/>
            <person name="Suda W."/>
            <person name="Kim S.W."/>
            <person name="Suzuki S."/>
            <person name="Yakabe T."/>
            <person name="Hattori M."/>
            <person name="Yajima N."/>
        </authorList>
    </citation>
    <scope>NUCLEOTIDE SEQUENCE [LARGE SCALE GENOMIC DNA]</scope>
    <source>
        <strain evidence="1 2">KB290</strain>
    </source>
</reference>
<protein>
    <submittedName>
        <fullName evidence="1">Uncharacterized protein</fullName>
    </submittedName>
</protein>
<name>M5AG31_LEVBR</name>
<organism evidence="1 2">
    <name type="scientific">Levilactobacillus brevis KB290</name>
    <dbReference type="NCBI Taxonomy" id="1001583"/>
    <lineage>
        <taxon>Bacteria</taxon>
        <taxon>Bacillati</taxon>
        <taxon>Bacillota</taxon>
        <taxon>Bacilli</taxon>
        <taxon>Lactobacillales</taxon>
        <taxon>Lactobacillaceae</taxon>
        <taxon>Levilactobacillus</taxon>
    </lineage>
</organism>
<evidence type="ECO:0000313" key="1">
    <source>
        <dbReference type="EMBL" id="BAN07794.1"/>
    </source>
</evidence>
<accession>M5AG31</accession>
<gene>
    <name evidence="1" type="ORF">LVISKB_2159</name>
</gene>
<dbReference type="RefSeq" id="WP_015474435.1">
    <property type="nucleotide sequence ID" value="NC_020819.1"/>
</dbReference>
<dbReference type="EMBL" id="AP012167">
    <property type="protein sequence ID" value="BAN07794.1"/>
    <property type="molecule type" value="Genomic_DNA"/>
</dbReference>
<proteinExistence type="predicted"/>
<dbReference type="Proteomes" id="UP000012042">
    <property type="component" value="Chromosome"/>
</dbReference>
<dbReference type="HOGENOM" id="CLU_097117_0_0_9"/>
<dbReference type="KEGG" id="lbk:LVISKB_2159"/>
<dbReference type="AlphaFoldDB" id="M5AG31"/>
<sequence>MAIELSDATIGKIVAGLITGGSNFAKSESEQQLRNTKSLLRHYRLLENHLNIEVPTVDEDVPLSKYEISLYSLLGYRVRSKEMMEFVNNILDRYRQLCAAGTFEDGRRYDVIKKLYLIDNALTRVQLADYYDVDEKTIRRDERKAIDDLSVMIFGIDALNDMSKTRRTAVHKSPK</sequence>